<dbReference type="PANTHER" id="PTHR12497:SF0">
    <property type="entry name" value="TAFAZZIN"/>
    <property type="match status" value="1"/>
</dbReference>
<dbReference type="GO" id="GO:0005743">
    <property type="term" value="C:mitochondrial inner membrane"/>
    <property type="evidence" value="ECO:0007669"/>
    <property type="project" value="UniProtKB-SubCell"/>
</dbReference>
<feature type="region of interest" description="Disordered" evidence="13">
    <location>
        <begin position="338"/>
        <end position="377"/>
    </location>
</feature>
<dbReference type="CDD" id="cd07989">
    <property type="entry name" value="LPLAT_AGPAT-like"/>
    <property type="match status" value="1"/>
</dbReference>
<keyword evidence="3" id="KW-0808">Transferase</keyword>
<accession>A0A6G1J7A4</accession>
<dbReference type="SMART" id="SM00563">
    <property type="entry name" value="PlsC"/>
    <property type="match status" value="1"/>
</dbReference>
<keyword evidence="5" id="KW-0999">Mitochondrion inner membrane</keyword>
<feature type="domain" description="Phospholipid/glycerol acyltransferase" evidence="14">
    <location>
        <begin position="67"/>
        <end position="249"/>
    </location>
</feature>
<dbReference type="PANTHER" id="PTHR12497">
    <property type="entry name" value="TAZ PROTEIN TAFAZZIN"/>
    <property type="match status" value="1"/>
</dbReference>
<dbReference type="OrthoDB" id="193467at2759"/>
<reference evidence="15" key="1">
    <citation type="journal article" date="2020" name="Stud. Mycol.">
        <title>101 Dothideomycetes genomes: a test case for predicting lifestyles and emergence of pathogens.</title>
        <authorList>
            <person name="Haridas S."/>
            <person name="Albert R."/>
            <person name="Binder M."/>
            <person name="Bloem J."/>
            <person name="Labutti K."/>
            <person name="Salamov A."/>
            <person name="Andreopoulos B."/>
            <person name="Baker S."/>
            <person name="Barry K."/>
            <person name="Bills G."/>
            <person name="Bluhm B."/>
            <person name="Cannon C."/>
            <person name="Castanera R."/>
            <person name="Culley D."/>
            <person name="Daum C."/>
            <person name="Ezra D."/>
            <person name="Gonzalez J."/>
            <person name="Henrissat B."/>
            <person name="Kuo A."/>
            <person name="Liang C."/>
            <person name="Lipzen A."/>
            <person name="Lutzoni F."/>
            <person name="Magnuson J."/>
            <person name="Mondo S."/>
            <person name="Nolan M."/>
            <person name="Ohm R."/>
            <person name="Pangilinan J."/>
            <person name="Park H.-J."/>
            <person name="Ramirez L."/>
            <person name="Alfaro M."/>
            <person name="Sun H."/>
            <person name="Tritt A."/>
            <person name="Yoshinaga Y."/>
            <person name="Zwiers L.-H."/>
            <person name="Turgeon B."/>
            <person name="Goodwin S."/>
            <person name="Spatafora J."/>
            <person name="Crous P."/>
            <person name="Grigoriev I."/>
        </authorList>
    </citation>
    <scope>NUCLEOTIDE SEQUENCE</scope>
    <source>
        <strain evidence="15">CBS 122367</strain>
    </source>
</reference>
<dbReference type="AlphaFoldDB" id="A0A6G1J7A4"/>
<dbReference type="GO" id="GO:0007007">
    <property type="term" value="P:inner mitochondrial membrane organization"/>
    <property type="evidence" value="ECO:0007669"/>
    <property type="project" value="TreeGrafter"/>
</dbReference>
<dbReference type="SUPFAM" id="SSF69593">
    <property type="entry name" value="Glycerol-3-phosphate (1)-acyltransferase"/>
    <property type="match status" value="1"/>
</dbReference>
<evidence type="ECO:0000313" key="16">
    <source>
        <dbReference type="Proteomes" id="UP000799291"/>
    </source>
</evidence>
<evidence type="ECO:0000256" key="13">
    <source>
        <dbReference type="SAM" id="MobiDB-lite"/>
    </source>
</evidence>
<dbReference type="PRINTS" id="PR00979">
    <property type="entry name" value="TAFAZZIN"/>
</dbReference>
<evidence type="ECO:0000256" key="11">
    <source>
        <dbReference type="ARBA" id="ARBA00047906"/>
    </source>
</evidence>
<evidence type="ECO:0000256" key="1">
    <source>
        <dbReference type="ARBA" id="ARBA00004137"/>
    </source>
</evidence>
<proteinExistence type="inferred from homology"/>
<evidence type="ECO:0000313" key="15">
    <source>
        <dbReference type="EMBL" id="KAF2686396.1"/>
    </source>
</evidence>
<evidence type="ECO:0000256" key="12">
    <source>
        <dbReference type="RuleBase" id="RU365062"/>
    </source>
</evidence>
<evidence type="ECO:0000256" key="7">
    <source>
        <dbReference type="ARBA" id="ARBA00023128"/>
    </source>
</evidence>
<keyword evidence="7" id="KW-0496">Mitochondrion</keyword>
<keyword evidence="8" id="KW-0472">Membrane</keyword>
<sequence>MPPEQPSEQPAAPSGPWRASSTFVMGAVGLLCGGFLRALSKSEAHGMDKFLELLDERSDVEGRERGLITVSNHVSVLDDPLIWGILPLSYLFQPDNLRWGLGSYDLCFTNKGLSTFFTLGQVLPTHRSAHSPHGGLFQPTITQAIRLLCRGPFVRADVPHEKLHRSLRSPDISDPFSDGHMSFSTNGIDNFPSPSAYFSRRHAWVHIFPEGMIHQKEDRTMRYFKWGVSRLILESDPLPDIVPIWIEGPEHVMDEARTFPRFLPRPFHNVSITFGDKLDGEKAFGDLRKRWKQMRANEEKKSGTLEVGVLNDALKYSEEAVELRKECTMRVRRAVLDVRRSRGYPDEDPKGGLAETWKREGPKREGPKADGSWTKDA</sequence>
<dbReference type="GO" id="GO:0047184">
    <property type="term" value="F:1-acylglycerophosphocholine O-acyltransferase activity"/>
    <property type="evidence" value="ECO:0007669"/>
    <property type="project" value="TreeGrafter"/>
</dbReference>
<comment type="catalytic activity">
    <reaction evidence="11">
        <text>1'-[1,2-diacyl-sn-glycero-3-phospho],3'-[1-acyl-sn-glycero-3-phospho]-glycerol + a 1,2-diacyl-sn-glycero-3-phosphocholine = a cardiolipin + a 1-acyl-sn-glycero-3-phosphocholine</text>
        <dbReference type="Rhea" id="RHEA:33731"/>
        <dbReference type="ChEBI" id="CHEBI:57643"/>
        <dbReference type="ChEBI" id="CHEBI:58168"/>
        <dbReference type="ChEBI" id="CHEBI:62237"/>
        <dbReference type="ChEBI" id="CHEBI:64743"/>
    </reaction>
    <physiologicalReaction direction="left-to-right" evidence="11">
        <dbReference type="Rhea" id="RHEA:33732"/>
    </physiologicalReaction>
    <physiologicalReaction direction="right-to-left" evidence="11">
        <dbReference type="Rhea" id="RHEA:33733"/>
    </physiologicalReaction>
</comment>
<dbReference type="GO" id="GO:0005741">
    <property type="term" value="C:mitochondrial outer membrane"/>
    <property type="evidence" value="ECO:0007669"/>
    <property type="project" value="UniProtKB-SubCell"/>
</dbReference>
<evidence type="ECO:0000259" key="14">
    <source>
        <dbReference type="SMART" id="SM00563"/>
    </source>
</evidence>
<keyword evidence="16" id="KW-1185">Reference proteome</keyword>
<keyword evidence="9" id="KW-0012">Acyltransferase</keyword>
<name>A0A6G1J7A4_9PLEO</name>
<evidence type="ECO:0000256" key="2">
    <source>
        <dbReference type="ARBA" id="ARBA00010524"/>
    </source>
</evidence>
<evidence type="ECO:0000256" key="10">
    <source>
        <dbReference type="ARBA" id="ARBA00024323"/>
    </source>
</evidence>
<evidence type="ECO:0000256" key="3">
    <source>
        <dbReference type="ARBA" id="ARBA00022679"/>
    </source>
</evidence>
<keyword evidence="4" id="KW-1000">Mitochondrion outer membrane</keyword>
<evidence type="ECO:0000256" key="6">
    <source>
        <dbReference type="ARBA" id="ARBA00023098"/>
    </source>
</evidence>
<keyword evidence="6" id="KW-0443">Lipid metabolism</keyword>
<dbReference type="InterPro" id="IPR000872">
    <property type="entry name" value="Tafazzin"/>
</dbReference>
<protein>
    <recommendedName>
        <fullName evidence="12">Tafazzin family protein</fullName>
    </recommendedName>
</protein>
<organism evidence="15 16">
    <name type="scientific">Lentithecium fluviatile CBS 122367</name>
    <dbReference type="NCBI Taxonomy" id="1168545"/>
    <lineage>
        <taxon>Eukaryota</taxon>
        <taxon>Fungi</taxon>
        <taxon>Dikarya</taxon>
        <taxon>Ascomycota</taxon>
        <taxon>Pezizomycotina</taxon>
        <taxon>Dothideomycetes</taxon>
        <taxon>Pleosporomycetidae</taxon>
        <taxon>Pleosporales</taxon>
        <taxon>Massarineae</taxon>
        <taxon>Lentitheciaceae</taxon>
        <taxon>Lentithecium</taxon>
    </lineage>
</organism>
<evidence type="ECO:0000256" key="4">
    <source>
        <dbReference type="ARBA" id="ARBA00022787"/>
    </source>
</evidence>
<evidence type="ECO:0000256" key="9">
    <source>
        <dbReference type="ARBA" id="ARBA00023315"/>
    </source>
</evidence>
<dbReference type="InterPro" id="IPR002123">
    <property type="entry name" value="Plipid/glycerol_acylTrfase"/>
</dbReference>
<comment type="similarity">
    <text evidence="2 12">Belongs to the taffazin family.</text>
</comment>
<evidence type="ECO:0000256" key="8">
    <source>
        <dbReference type="ARBA" id="ARBA00023136"/>
    </source>
</evidence>
<dbReference type="EMBL" id="MU005577">
    <property type="protein sequence ID" value="KAF2686396.1"/>
    <property type="molecule type" value="Genomic_DNA"/>
</dbReference>
<evidence type="ECO:0000256" key="5">
    <source>
        <dbReference type="ARBA" id="ARBA00022792"/>
    </source>
</evidence>
<gene>
    <name evidence="15" type="ORF">K458DRAFT_416696</name>
</gene>
<dbReference type="Proteomes" id="UP000799291">
    <property type="component" value="Unassembled WGS sequence"/>
</dbReference>
<dbReference type="GO" id="GO:0035965">
    <property type="term" value="P:cardiolipin acyl-chain remodeling"/>
    <property type="evidence" value="ECO:0007669"/>
    <property type="project" value="TreeGrafter"/>
</dbReference>
<comment type="subcellular location">
    <subcellularLocation>
        <location evidence="1">Mitochondrion inner membrane</location>
        <topology evidence="1">Peripheral membrane protein</topology>
        <orientation evidence="1">Intermembrane side</orientation>
    </subcellularLocation>
    <subcellularLocation>
        <location evidence="10">Mitochondrion outer membrane</location>
        <topology evidence="10">Peripheral membrane protein</topology>
        <orientation evidence="10">Intermembrane side</orientation>
    </subcellularLocation>
</comment>